<dbReference type="EMBL" id="CP001154">
    <property type="protein sequence ID" value="ACO73485.1"/>
    <property type="molecule type" value="Genomic_DNA"/>
</dbReference>
<protein>
    <submittedName>
        <fullName evidence="1">Uncharacterized protein</fullName>
    </submittedName>
</protein>
<sequence length="48" mass="5264">MSKTDIFVSTQPGQMLGMADLVQEMTELFQRCFIGSDADIFVSLCGDS</sequence>
<name>C1DC68_LARHH</name>
<dbReference type="Proteomes" id="UP000002010">
    <property type="component" value="Chromosome"/>
</dbReference>
<dbReference type="AlphaFoldDB" id="C1DC68"/>
<dbReference type="KEGG" id="lhk:LHK_00492"/>
<accession>C1DC68</accession>
<keyword evidence="2" id="KW-1185">Reference proteome</keyword>
<dbReference type="STRING" id="557598.LHK_00492"/>
<reference evidence="1 2" key="1">
    <citation type="journal article" date="2009" name="PLoS Genet.">
        <title>The complete genome and proteome of Laribacter hongkongensis reveal potential mechanisms for adaptations to different temperatures and habitats.</title>
        <authorList>
            <person name="Woo P.C."/>
            <person name="Lau S.K."/>
            <person name="Tse H."/>
            <person name="Teng J.L."/>
            <person name="Curreem S.O."/>
            <person name="Tsang A.K."/>
            <person name="Fan R.Y."/>
            <person name="Wong G.K."/>
            <person name="Huang Y."/>
            <person name="Loman N.J."/>
            <person name="Snyder L.A."/>
            <person name="Cai J.J."/>
            <person name="Huang J.D."/>
            <person name="Mak W."/>
            <person name="Pallen M.J."/>
            <person name="Lok S."/>
            <person name="Yuen K.Y."/>
        </authorList>
    </citation>
    <scope>NUCLEOTIDE SEQUENCE [LARGE SCALE GENOMIC DNA]</scope>
    <source>
        <strain evidence="1 2">HLHK9</strain>
    </source>
</reference>
<evidence type="ECO:0000313" key="2">
    <source>
        <dbReference type="Proteomes" id="UP000002010"/>
    </source>
</evidence>
<gene>
    <name evidence="1" type="ordered locus">LHK_00492</name>
</gene>
<evidence type="ECO:0000313" key="1">
    <source>
        <dbReference type="EMBL" id="ACO73485.1"/>
    </source>
</evidence>
<proteinExistence type="predicted"/>
<dbReference type="HOGENOM" id="CLU_3154321_0_0_4"/>
<organism evidence="1 2">
    <name type="scientific">Laribacter hongkongensis (strain HLHK9)</name>
    <dbReference type="NCBI Taxonomy" id="557598"/>
    <lineage>
        <taxon>Bacteria</taxon>
        <taxon>Pseudomonadati</taxon>
        <taxon>Pseudomonadota</taxon>
        <taxon>Betaproteobacteria</taxon>
        <taxon>Neisseriales</taxon>
        <taxon>Aquaspirillaceae</taxon>
        <taxon>Laribacter</taxon>
    </lineage>
</organism>